<dbReference type="PANTHER" id="PTHR12875">
    <property type="entry name" value="GOLGI TO ER TRAFFIC PROTEIN 4 HOMOLOG"/>
    <property type="match status" value="1"/>
</dbReference>
<gene>
    <name evidence="2" type="ORF">C3L33_00956</name>
</gene>
<evidence type="ECO:0000313" key="2">
    <source>
        <dbReference type="EMBL" id="KAE9467137.1"/>
    </source>
</evidence>
<protein>
    <submittedName>
        <fullName evidence="2">Uncharacterized protein</fullName>
    </submittedName>
</protein>
<dbReference type="OrthoDB" id="10252405at2759"/>
<name>A0A6A4MNU9_9ERIC</name>
<accession>A0A6A4MNU9</accession>
<proteinExistence type="inferred from homology"/>
<comment type="caution">
    <text evidence="2">The sequence shown here is derived from an EMBL/GenBank/DDBJ whole genome shotgun (WGS) entry which is preliminary data.</text>
</comment>
<dbReference type="InterPro" id="IPR007317">
    <property type="entry name" value="GET4"/>
</dbReference>
<organism evidence="2 3">
    <name type="scientific">Rhododendron williamsianum</name>
    <dbReference type="NCBI Taxonomy" id="262921"/>
    <lineage>
        <taxon>Eukaryota</taxon>
        <taxon>Viridiplantae</taxon>
        <taxon>Streptophyta</taxon>
        <taxon>Embryophyta</taxon>
        <taxon>Tracheophyta</taxon>
        <taxon>Spermatophyta</taxon>
        <taxon>Magnoliopsida</taxon>
        <taxon>eudicotyledons</taxon>
        <taxon>Gunneridae</taxon>
        <taxon>Pentapetalae</taxon>
        <taxon>asterids</taxon>
        <taxon>Ericales</taxon>
        <taxon>Ericaceae</taxon>
        <taxon>Ericoideae</taxon>
        <taxon>Rhodoreae</taxon>
        <taxon>Rhododendron</taxon>
    </lineage>
</organism>
<sequence>MPGVAGSGLPDSSPYRNIEKIAKVVKDGNCYGAQQMYKSISARYISAERYSEALDILHSGSCIQLEHGQVTCGAELALLFVETLVKGKYPYDEDTLDRVRKIYKKFPRIPVPQHLDLGDDDDMQKLSEALGAAKVRVECCSSFLKAAIKWSAEVGAHRNGSPELHDMLAEYIYSESPEAVDFAKGFGDRFRVSNTYQAILSLIEDISKVAGGFRSMYQSRFRVLTSEDMARVSYHFVRGKHPRKFASTLVNFMGKCYPDEDDVAIARAILMYLSHGNLRDANCLMDELKKQLKGKDLDFPKSDLIQLQRDALPLFNMLRQTYKSSIDREPVFNELLDVIAEKFYEVPRRNPLMQGMFGDIFKVEIVFFSFIALGKMMGGDGYNPCKFGTRSHSQSANNILNSSAQFPVAQKRWASQSSAAEDNNKFGIAPYRGGEPKDDDKDTSGVVYYCPISNTLKHVKLLSLSTCCLSVSLGPVITFMTSTDTNVILKGAVASSVIFFSASTTAALHWFVSPYIHKLRWQPGSDSFEVEMMSWLATFVLKTIKFADIRMPETNRPYVTFKANGEFYYVDAEHCHNKALLARLTPQKATTDPVDQDMCHGAKTLTCLKARDVLKRVAREGVIYIPHHKSNLVQYDDAAKDDD</sequence>
<reference evidence="2 3" key="1">
    <citation type="journal article" date="2019" name="Genome Biol. Evol.">
        <title>The Rhododendron genome and chromosomal organization provide insight into shared whole-genome duplications across the heath family (Ericaceae).</title>
        <authorList>
            <person name="Soza V.L."/>
            <person name="Lindsley D."/>
            <person name="Waalkes A."/>
            <person name="Ramage E."/>
            <person name="Patwardhan R.P."/>
            <person name="Burton J.N."/>
            <person name="Adey A."/>
            <person name="Kumar A."/>
            <person name="Qiu R."/>
            <person name="Shendure J."/>
            <person name="Hall B."/>
        </authorList>
    </citation>
    <scope>NUCLEOTIDE SEQUENCE [LARGE SCALE GENOMIC DNA]</scope>
    <source>
        <strain evidence="2">RSF 1966-606</strain>
    </source>
</reference>
<dbReference type="InterPro" id="IPR045325">
    <property type="entry name" value="TMEM70/TMEM186/TMEM223"/>
</dbReference>
<comment type="similarity">
    <text evidence="1">Belongs to the GET4 family.</text>
</comment>
<dbReference type="EMBL" id="QEFC01000052">
    <property type="protein sequence ID" value="KAE9467137.1"/>
    <property type="molecule type" value="Genomic_DNA"/>
</dbReference>
<dbReference type="Proteomes" id="UP000428333">
    <property type="component" value="Linkage Group LG01"/>
</dbReference>
<dbReference type="PANTHER" id="PTHR12875:SF0">
    <property type="entry name" value="GOLGI TO ER TRAFFIC PROTEIN 4 HOMOLOG"/>
    <property type="match status" value="1"/>
</dbReference>
<dbReference type="GO" id="GO:0005829">
    <property type="term" value="C:cytosol"/>
    <property type="evidence" value="ECO:0007669"/>
    <property type="project" value="TreeGrafter"/>
</dbReference>
<evidence type="ECO:0000256" key="1">
    <source>
        <dbReference type="ARBA" id="ARBA00005351"/>
    </source>
</evidence>
<dbReference type="Pfam" id="PF04190">
    <property type="entry name" value="GET4"/>
    <property type="match status" value="1"/>
</dbReference>
<keyword evidence="3" id="KW-1185">Reference proteome</keyword>
<feature type="non-terminal residue" evidence="2">
    <location>
        <position position="1"/>
    </location>
</feature>
<dbReference type="Pfam" id="PF06979">
    <property type="entry name" value="TMEM70"/>
    <property type="match status" value="1"/>
</dbReference>
<evidence type="ECO:0000313" key="3">
    <source>
        <dbReference type="Proteomes" id="UP000428333"/>
    </source>
</evidence>
<dbReference type="InterPro" id="IPR011990">
    <property type="entry name" value="TPR-like_helical_dom_sf"/>
</dbReference>
<dbReference type="AlphaFoldDB" id="A0A6A4MNU9"/>
<dbReference type="GO" id="GO:0045048">
    <property type="term" value="P:protein insertion into ER membrane"/>
    <property type="evidence" value="ECO:0007669"/>
    <property type="project" value="InterPro"/>
</dbReference>
<dbReference type="Gene3D" id="1.25.40.10">
    <property type="entry name" value="Tetratricopeptide repeat domain"/>
    <property type="match status" value="1"/>
</dbReference>